<evidence type="ECO:0000313" key="1">
    <source>
        <dbReference type="EMBL" id="CAF5155630.1"/>
    </source>
</evidence>
<dbReference type="Proteomes" id="UP000663848">
    <property type="component" value="Unassembled WGS sequence"/>
</dbReference>
<protein>
    <submittedName>
        <fullName evidence="1">Uncharacterized protein</fullName>
    </submittedName>
</protein>
<feature type="non-terminal residue" evidence="1">
    <location>
        <position position="41"/>
    </location>
</feature>
<organism evidence="1 2">
    <name type="scientific">Rotaria socialis</name>
    <dbReference type="NCBI Taxonomy" id="392032"/>
    <lineage>
        <taxon>Eukaryota</taxon>
        <taxon>Metazoa</taxon>
        <taxon>Spiralia</taxon>
        <taxon>Gnathifera</taxon>
        <taxon>Rotifera</taxon>
        <taxon>Eurotatoria</taxon>
        <taxon>Bdelloidea</taxon>
        <taxon>Philodinida</taxon>
        <taxon>Philodinidae</taxon>
        <taxon>Rotaria</taxon>
    </lineage>
</organism>
<comment type="caution">
    <text evidence="1">The sequence shown here is derived from an EMBL/GenBank/DDBJ whole genome shotgun (WGS) entry which is preliminary data.</text>
</comment>
<proteinExistence type="predicted"/>
<dbReference type="AlphaFoldDB" id="A0A822GI12"/>
<sequence length="41" mass="4678">MNVSTAPKASLPLNNNIVLDQHQPQISEHQQGRLPFEQLKR</sequence>
<name>A0A822GI12_9BILA</name>
<accession>A0A822GI12</accession>
<reference evidence="1" key="1">
    <citation type="submission" date="2021-02" db="EMBL/GenBank/DDBJ databases">
        <authorList>
            <person name="Nowell W R."/>
        </authorList>
    </citation>
    <scope>NUCLEOTIDE SEQUENCE</scope>
</reference>
<dbReference type="EMBL" id="CAJOBR010104694">
    <property type="protein sequence ID" value="CAF5155630.1"/>
    <property type="molecule type" value="Genomic_DNA"/>
</dbReference>
<gene>
    <name evidence="1" type="ORF">QYT958_LOCUS48887</name>
</gene>
<evidence type="ECO:0000313" key="2">
    <source>
        <dbReference type="Proteomes" id="UP000663848"/>
    </source>
</evidence>